<dbReference type="EMBL" id="JANPWB010000006">
    <property type="protein sequence ID" value="KAJ1181546.1"/>
    <property type="molecule type" value="Genomic_DNA"/>
</dbReference>
<dbReference type="Proteomes" id="UP001066276">
    <property type="component" value="Chromosome 3_2"/>
</dbReference>
<proteinExistence type="predicted"/>
<name>A0AAV7TYN5_PLEWA</name>
<reference evidence="1" key="1">
    <citation type="journal article" date="2022" name="bioRxiv">
        <title>Sequencing and chromosome-scale assembly of the giantPleurodeles waltlgenome.</title>
        <authorList>
            <person name="Brown T."/>
            <person name="Elewa A."/>
            <person name="Iarovenko S."/>
            <person name="Subramanian E."/>
            <person name="Araus A.J."/>
            <person name="Petzold A."/>
            <person name="Susuki M."/>
            <person name="Suzuki K.-i.T."/>
            <person name="Hayashi T."/>
            <person name="Toyoda A."/>
            <person name="Oliveira C."/>
            <person name="Osipova E."/>
            <person name="Leigh N.D."/>
            <person name="Simon A."/>
            <person name="Yun M.H."/>
        </authorList>
    </citation>
    <scope>NUCLEOTIDE SEQUENCE</scope>
    <source>
        <strain evidence="1">20211129_DDA</strain>
        <tissue evidence="1">Liver</tissue>
    </source>
</reference>
<organism evidence="1 2">
    <name type="scientific">Pleurodeles waltl</name>
    <name type="common">Iberian ribbed newt</name>
    <dbReference type="NCBI Taxonomy" id="8319"/>
    <lineage>
        <taxon>Eukaryota</taxon>
        <taxon>Metazoa</taxon>
        <taxon>Chordata</taxon>
        <taxon>Craniata</taxon>
        <taxon>Vertebrata</taxon>
        <taxon>Euteleostomi</taxon>
        <taxon>Amphibia</taxon>
        <taxon>Batrachia</taxon>
        <taxon>Caudata</taxon>
        <taxon>Salamandroidea</taxon>
        <taxon>Salamandridae</taxon>
        <taxon>Pleurodelinae</taxon>
        <taxon>Pleurodeles</taxon>
    </lineage>
</organism>
<dbReference type="AlphaFoldDB" id="A0AAV7TYN5"/>
<gene>
    <name evidence="1" type="ORF">NDU88_006752</name>
</gene>
<evidence type="ECO:0000313" key="2">
    <source>
        <dbReference type="Proteomes" id="UP001066276"/>
    </source>
</evidence>
<keyword evidence="2" id="KW-1185">Reference proteome</keyword>
<evidence type="ECO:0000313" key="1">
    <source>
        <dbReference type="EMBL" id="KAJ1181546.1"/>
    </source>
</evidence>
<sequence>MIYVPPARAPEPGVPRPSACMGLAGQQGPSTPLVSTGLRFFFRRYSCRWDDSGLPLATSVQSLIMGSSSLPARRAAAPLASTRLRFAFAIFCTAGPIPIHRSLATSVRLRIMGSSSYRPSGPSRYLAGCQRRQSKAGIGHTRRIPGPGVLRSRPLWLRHRQPGSPRPQLGPVTGSRQRASLLVVLWCAEVHSATDSTWLKS</sequence>
<protein>
    <submittedName>
        <fullName evidence="1">Uncharacterized protein</fullName>
    </submittedName>
</protein>
<comment type="caution">
    <text evidence="1">The sequence shown here is derived from an EMBL/GenBank/DDBJ whole genome shotgun (WGS) entry which is preliminary data.</text>
</comment>
<accession>A0AAV7TYN5</accession>